<keyword evidence="3" id="KW-1185">Reference proteome</keyword>
<keyword evidence="1" id="KW-1133">Transmembrane helix</keyword>
<evidence type="ECO:0000313" key="2">
    <source>
        <dbReference type="EMBL" id="MXO52279.1"/>
    </source>
</evidence>
<accession>A0A844Y426</accession>
<organism evidence="2 3">
    <name type="scientific">Qipengyuania gaetbuli</name>
    <dbReference type="NCBI Taxonomy" id="266952"/>
    <lineage>
        <taxon>Bacteria</taxon>
        <taxon>Pseudomonadati</taxon>
        <taxon>Pseudomonadota</taxon>
        <taxon>Alphaproteobacteria</taxon>
        <taxon>Sphingomonadales</taxon>
        <taxon>Erythrobacteraceae</taxon>
        <taxon>Qipengyuania</taxon>
    </lineage>
</organism>
<comment type="caution">
    <text evidence="2">The sequence shown here is derived from an EMBL/GenBank/DDBJ whole genome shotgun (WGS) entry which is preliminary data.</text>
</comment>
<gene>
    <name evidence="2" type="ORF">GRI42_13275</name>
</gene>
<feature type="transmembrane region" description="Helical" evidence="1">
    <location>
        <begin position="79"/>
        <end position="100"/>
    </location>
</feature>
<dbReference type="RefSeq" id="WP_160608935.1">
    <property type="nucleotide sequence ID" value="NZ_WTYF01000004.1"/>
</dbReference>
<reference evidence="2 3" key="1">
    <citation type="submission" date="2019-12" db="EMBL/GenBank/DDBJ databases">
        <title>Genomic-based taxomic classification of the family Erythrobacteraceae.</title>
        <authorList>
            <person name="Xu L."/>
        </authorList>
    </citation>
    <scope>NUCLEOTIDE SEQUENCE [LARGE SCALE GENOMIC DNA]</scope>
    <source>
        <strain evidence="2 3">DSM 16225</strain>
    </source>
</reference>
<protein>
    <submittedName>
        <fullName evidence="2">Uncharacterized protein</fullName>
    </submittedName>
</protein>
<dbReference type="EMBL" id="WTYF01000004">
    <property type="protein sequence ID" value="MXO52279.1"/>
    <property type="molecule type" value="Genomic_DNA"/>
</dbReference>
<sequence>MSKLTAKYLLTEEELLVDGRPTRSDIFWALLGGPLVALQVTVSIWRLVSAAFGKPLIVSGWFDITVSTASPWWHLVAGVMFHLVILTILSLVLWGCAMQIQRWRFWRKRA</sequence>
<keyword evidence="1" id="KW-0472">Membrane</keyword>
<feature type="transmembrane region" description="Helical" evidence="1">
    <location>
        <begin position="26"/>
        <end position="48"/>
    </location>
</feature>
<name>A0A844Y426_9SPHN</name>
<evidence type="ECO:0000256" key="1">
    <source>
        <dbReference type="SAM" id="Phobius"/>
    </source>
</evidence>
<proteinExistence type="predicted"/>
<keyword evidence="1" id="KW-0812">Transmembrane</keyword>
<dbReference type="Proteomes" id="UP000444185">
    <property type="component" value="Unassembled WGS sequence"/>
</dbReference>
<evidence type="ECO:0000313" key="3">
    <source>
        <dbReference type="Proteomes" id="UP000444185"/>
    </source>
</evidence>
<dbReference type="AlphaFoldDB" id="A0A844Y426"/>